<dbReference type="PANTHER" id="PTHR42748">
    <property type="entry name" value="NITROGEN METABOLITE REPRESSION PROTEIN NMRA FAMILY MEMBER"/>
    <property type="match status" value="1"/>
</dbReference>
<dbReference type="OrthoDB" id="3358371at2759"/>
<dbReference type="Gene3D" id="3.90.25.10">
    <property type="entry name" value="UDP-galactose 4-epimerase, domain 1"/>
    <property type="match status" value="1"/>
</dbReference>
<protein>
    <submittedName>
        <fullName evidence="4">NmrA-like family domain-containing protein 1</fullName>
    </submittedName>
</protein>
<dbReference type="EMBL" id="MSZU01000111">
    <property type="protein sequence ID" value="OMP83736.1"/>
    <property type="molecule type" value="Genomic_DNA"/>
</dbReference>
<dbReference type="GO" id="GO:0005634">
    <property type="term" value="C:nucleus"/>
    <property type="evidence" value="ECO:0007669"/>
    <property type="project" value="TreeGrafter"/>
</dbReference>
<name>A0A1S8B8Q1_9PEZI</name>
<dbReference type="Proteomes" id="UP000190776">
    <property type="component" value="Unassembled WGS sequence"/>
</dbReference>
<reference evidence="4 5" key="1">
    <citation type="submission" date="2017-01" db="EMBL/GenBank/DDBJ databases">
        <title>Draft genome sequence of Diplodia seriata F98.1, a fungal species involved in grapevine trunk diseases.</title>
        <authorList>
            <person name="Robert-Siegwald G."/>
            <person name="Vallet J."/>
            <person name="Abou-Mansour E."/>
            <person name="Xu J."/>
            <person name="Rey P."/>
            <person name="Bertsch C."/>
            <person name="Rego C."/>
            <person name="Larignon P."/>
            <person name="Fontaine F."/>
            <person name="Lebrun M.-H."/>
        </authorList>
    </citation>
    <scope>NUCLEOTIDE SEQUENCE [LARGE SCALE GENOMIC DNA]</scope>
    <source>
        <strain evidence="4 5">F98.1</strain>
    </source>
</reference>
<evidence type="ECO:0000256" key="1">
    <source>
        <dbReference type="ARBA" id="ARBA00006328"/>
    </source>
</evidence>
<evidence type="ECO:0000313" key="4">
    <source>
        <dbReference type="EMBL" id="OMP83736.1"/>
    </source>
</evidence>
<dbReference type="PANTHER" id="PTHR42748:SF26">
    <property type="entry name" value="NMRA-LIKE DOMAIN-CONTAINING PROTEIN"/>
    <property type="match status" value="1"/>
</dbReference>
<feature type="domain" description="NmrA-like" evidence="3">
    <location>
        <begin position="2"/>
        <end position="296"/>
    </location>
</feature>
<evidence type="ECO:0000259" key="3">
    <source>
        <dbReference type="Pfam" id="PF05368"/>
    </source>
</evidence>
<comment type="similarity">
    <text evidence="1">Belongs to the NmrA-type oxidoreductase family.</text>
</comment>
<accession>A0A1S8B8Q1</accession>
<dbReference type="InterPro" id="IPR036291">
    <property type="entry name" value="NAD(P)-bd_dom_sf"/>
</dbReference>
<dbReference type="InterPro" id="IPR008030">
    <property type="entry name" value="NmrA-like"/>
</dbReference>
<evidence type="ECO:0000313" key="5">
    <source>
        <dbReference type="Proteomes" id="UP000190776"/>
    </source>
</evidence>
<comment type="caution">
    <text evidence="4">The sequence shown here is derived from an EMBL/GenBank/DDBJ whole genome shotgun (WGS) entry which is preliminary data.</text>
</comment>
<keyword evidence="2" id="KW-0521">NADP</keyword>
<dbReference type="InterPro" id="IPR051164">
    <property type="entry name" value="NmrA-like_oxidored"/>
</dbReference>
<organism evidence="4 5">
    <name type="scientific">Diplodia seriata</name>
    <dbReference type="NCBI Taxonomy" id="420778"/>
    <lineage>
        <taxon>Eukaryota</taxon>
        <taxon>Fungi</taxon>
        <taxon>Dikarya</taxon>
        <taxon>Ascomycota</taxon>
        <taxon>Pezizomycotina</taxon>
        <taxon>Dothideomycetes</taxon>
        <taxon>Dothideomycetes incertae sedis</taxon>
        <taxon>Botryosphaeriales</taxon>
        <taxon>Botryosphaeriaceae</taxon>
        <taxon>Diplodia</taxon>
    </lineage>
</organism>
<dbReference type="Gene3D" id="3.40.50.720">
    <property type="entry name" value="NAD(P)-binding Rossmann-like Domain"/>
    <property type="match status" value="1"/>
</dbReference>
<dbReference type="AlphaFoldDB" id="A0A1S8B8Q1"/>
<sequence>MSKLLVIIGITGNQGGSVAARFLRDPTGTYRIRGVTRDPSSPRSLALAARGVEMVRADLDDAASLAAALAGAALVFSVTDYWEPFFRPDDRATAAALGISRREHAGRVEERRGRNVADAAAATVASLDANGFVASTLSDAEGCSGGEMRELYHFDAKARVFPRYVAERWPALAAKISCVQTGFFVSSYRLAPQAYFSKAADGTFEMRFPMAPEKPVPHLDVNADMGSFVYAVAQLPPGGSYMAEGTTCSWSEYMRLWSEVTGKPARYRQVSLQQMIDESPDKEFGREVGDMFLYSSAPGYDGGDHSLLRAEDIRKLGVDCPMTSLEDWMRKEDWSTVLSN</sequence>
<proteinExistence type="inferred from homology"/>
<dbReference type="Pfam" id="PF05368">
    <property type="entry name" value="NmrA"/>
    <property type="match status" value="1"/>
</dbReference>
<evidence type="ECO:0000256" key="2">
    <source>
        <dbReference type="ARBA" id="ARBA00022857"/>
    </source>
</evidence>
<dbReference type="STRING" id="420778.A0A1S8B8Q1"/>
<gene>
    <name evidence="4" type="ORF">BK809_0005117</name>
</gene>
<dbReference type="SUPFAM" id="SSF51735">
    <property type="entry name" value="NAD(P)-binding Rossmann-fold domains"/>
    <property type="match status" value="1"/>
</dbReference>